<dbReference type="InterPro" id="IPR004839">
    <property type="entry name" value="Aminotransferase_I/II_large"/>
</dbReference>
<evidence type="ECO:0000256" key="1">
    <source>
        <dbReference type="ARBA" id="ARBA00001933"/>
    </source>
</evidence>
<dbReference type="RefSeq" id="WP_394461631.1">
    <property type="nucleotide sequence ID" value="NZ_JBIGHZ010000004.1"/>
</dbReference>
<dbReference type="GO" id="GO:0008483">
    <property type="term" value="F:transaminase activity"/>
    <property type="evidence" value="ECO:0007669"/>
    <property type="project" value="UniProtKB-KW"/>
</dbReference>
<organism evidence="4 5">
    <name type="scientific">Roseateles rivi</name>
    <dbReference type="NCBI Taxonomy" id="3299028"/>
    <lineage>
        <taxon>Bacteria</taxon>
        <taxon>Pseudomonadati</taxon>
        <taxon>Pseudomonadota</taxon>
        <taxon>Betaproteobacteria</taxon>
        <taxon>Burkholderiales</taxon>
        <taxon>Sphaerotilaceae</taxon>
        <taxon>Roseateles</taxon>
    </lineage>
</organism>
<keyword evidence="2" id="KW-0663">Pyridoxal phosphate</keyword>
<dbReference type="InterPro" id="IPR015424">
    <property type="entry name" value="PyrdxlP-dep_Trfase"/>
</dbReference>
<dbReference type="EMBL" id="JBIGHZ010000004">
    <property type="protein sequence ID" value="MFG6448927.1"/>
    <property type="molecule type" value="Genomic_DNA"/>
</dbReference>
<dbReference type="SUPFAM" id="SSF53383">
    <property type="entry name" value="PLP-dependent transferases"/>
    <property type="match status" value="1"/>
</dbReference>
<dbReference type="PANTHER" id="PTHR42885:SF1">
    <property type="entry name" value="THREONINE-PHOSPHATE DECARBOXYLASE"/>
    <property type="match status" value="1"/>
</dbReference>
<dbReference type="PANTHER" id="PTHR42885">
    <property type="entry name" value="HISTIDINOL-PHOSPHATE AMINOTRANSFERASE-RELATED"/>
    <property type="match status" value="1"/>
</dbReference>
<comment type="caution">
    <text evidence="4">The sequence shown here is derived from an EMBL/GenBank/DDBJ whole genome shotgun (WGS) entry which is preliminary data.</text>
</comment>
<comment type="cofactor">
    <cofactor evidence="1">
        <name>pyridoxal 5'-phosphate</name>
        <dbReference type="ChEBI" id="CHEBI:597326"/>
    </cofactor>
</comment>
<feature type="domain" description="Aminotransferase class I/classII large" evidence="3">
    <location>
        <begin position="28"/>
        <end position="342"/>
    </location>
</feature>
<dbReference type="Proteomes" id="UP001606099">
    <property type="component" value="Unassembled WGS sequence"/>
</dbReference>
<gene>
    <name evidence="4" type="ORF">ACG0Z6_11855</name>
</gene>
<dbReference type="Gene3D" id="3.90.1150.10">
    <property type="entry name" value="Aspartate Aminotransferase, domain 1"/>
    <property type="match status" value="1"/>
</dbReference>
<dbReference type="Pfam" id="PF00155">
    <property type="entry name" value="Aminotran_1_2"/>
    <property type="match status" value="1"/>
</dbReference>
<evidence type="ECO:0000313" key="5">
    <source>
        <dbReference type="Proteomes" id="UP001606099"/>
    </source>
</evidence>
<evidence type="ECO:0000256" key="2">
    <source>
        <dbReference type="ARBA" id="ARBA00022898"/>
    </source>
</evidence>
<name>A0ABW7FX93_9BURK</name>
<dbReference type="Gene3D" id="3.40.640.10">
    <property type="entry name" value="Type I PLP-dependent aspartate aminotransferase-like (Major domain)"/>
    <property type="match status" value="1"/>
</dbReference>
<dbReference type="InterPro" id="IPR015422">
    <property type="entry name" value="PyrdxlP-dep_Trfase_small"/>
</dbReference>
<keyword evidence="4" id="KW-0808">Transferase</keyword>
<evidence type="ECO:0000313" key="4">
    <source>
        <dbReference type="EMBL" id="MFG6448927.1"/>
    </source>
</evidence>
<proteinExistence type="predicted"/>
<sequence length="354" mass="38324">MTLTEHGGPDALGRAPHDFSSNASCVPTPAWLSTALAQADRHHYPDPHYSALYRQLSHELGVAPERLSLCAGGAEGIRRLSLHALLRGVRRVWVPTPGFADYAAAARALGLAVSPYACVDEVVQACDPTHEPALLWLCEPCNPTGRGLSPEEAHALTALLRRHPRLQLCVDLAYAELRLHGSSHLPEALLQAAWVLRCPNKALATTGVRAAVLQAPQGQEADAAQLRALAASWVLGAEGVVLLHHAFGEAAQAHYRAQRHTLRLWQQAQHTALVQRGWVLQPSHSNFTLGRAAHDLTPRRTTLREHGVKLRCAASLGAPGWWRLSVQPPASQAALWRALDALEPLLAPQPILTP</sequence>
<evidence type="ECO:0000259" key="3">
    <source>
        <dbReference type="Pfam" id="PF00155"/>
    </source>
</evidence>
<keyword evidence="5" id="KW-1185">Reference proteome</keyword>
<keyword evidence="4" id="KW-0032">Aminotransferase</keyword>
<accession>A0ABW7FX93</accession>
<protein>
    <submittedName>
        <fullName evidence="4">Aminotransferase class I/II-fold pyridoxal phosphate-dependent enzyme</fullName>
    </submittedName>
</protein>
<dbReference type="InterPro" id="IPR015421">
    <property type="entry name" value="PyrdxlP-dep_Trfase_major"/>
</dbReference>
<reference evidence="4 5" key="1">
    <citation type="submission" date="2024-08" db="EMBL/GenBank/DDBJ databases">
        <authorList>
            <person name="Lu H."/>
        </authorList>
    </citation>
    <scope>NUCLEOTIDE SEQUENCE [LARGE SCALE GENOMIC DNA]</scope>
    <source>
        <strain evidence="4 5">BYS180W</strain>
    </source>
</reference>